<dbReference type="STRING" id="1798697.A2373_04520"/>
<dbReference type="AlphaFoldDB" id="A0A1F6NGN5"/>
<gene>
    <name evidence="2" type="ORF">A2373_04520</name>
</gene>
<evidence type="ECO:0000313" key="2">
    <source>
        <dbReference type="EMBL" id="OGH83176.1"/>
    </source>
</evidence>
<feature type="transmembrane region" description="Helical" evidence="1">
    <location>
        <begin position="6"/>
        <end position="30"/>
    </location>
</feature>
<comment type="caution">
    <text evidence="2">The sequence shown here is derived from an EMBL/GenBank/DDBJ whole genome shotgun (WGS) entry which is preliminary data.</text>
</comment>
<keyword evidence="1" id="KW-1133">Transmembrane helix</keyword>
<evidence type="ECO:0000313" key="3">
    <source>
        <dbReference type="Proteomes" id="UP000176300"/>
    </source>
</evidence>
<keyword evidence="1" id="KW-0812">Transmembrane</keyword>
<dbReference type="PROSITE" id="PS51257">
    <property type="entry name" value="PROKAR_LIPOPROTEIN"/>
    <property type="match status" value="1"/>
</dbReference>
<dbReference type="Proteomes" id="UP000176300">
    <property type="component" value="Unassembled WGS sequence"/>
</dbReference>
<organism evidence="2 3">
    <name type="scientific">Candidatus Magasanikbacteria bacterium RIFOXYB1_FULL_40_15</name>
    <dbReference type="NCBI Taxonomy" id="1798697"/>
    <lineage>
        <taxon>Bacteria</taxon>
        <taxon>Candidatus Magasanikiibacteriota</taxon>
    </lineage>
</organism>
<dbReference type="EMBL" id="MFQS01000018">
    <property type="protein sequence ID" value="OGH83176.1"/>
    <property type="molecule type" value="Genomic_DNA"/>
</dbReference>
<evidence type="ECO:0000256" key="1">
    <source>
        <dbReference type="SAM" id="Phobius"/>
    </source>
</evidence>
<name>A0A1F6NGN5_9BACT</name>
<keyword evidence="1" id="KW-0472">Membrane</keyword>
<dbReference type="Pfam" id="PF18933">
    <property type="entry name" value="PsbP_2"/>
    <property type="match status" value="1"/>
</dbReference>
<reference evidence="2 3" key="1">
    <citation type="journal article" date="2016" name="Nat. Commun.">
        <title>Thousands of microbial genomes shed light on interconnected biogeochemical processes in an aquifer system.</title>
        <authorList>
            <person name="Anantharaman K."/>
            <person name="Brown C.T."/>
            <person name="Hug L.A."/>
            <person name="Sharon I."/>
            <person name="Castelle C.J."/>
            <person name="Probst A.J."/>
            <person name="Thomas B.C."/>
            <person name="Singh A."/>
            <person name="Wilkins M.J."/>
            <person name="Karaoz U."/>
            <person name="Brodie E.L."/>
            <person name="Williams K.H."/>
            <person name="Hubbard S.S."/>
            <person name="Banfield J.F."/>
        </authorList>
    </citation>
    <scope>NUCLEOTIDE SEQUENCE [LARGE SCALE GENOMIC DNA]</scope>
</reference>
<protein>
    <submittedName>
        <fullName evidence="2">Uncharacterized protein</fullName>
    </submittedName>
</protein>
<accession>A0A1F6NGN5</accession>
<sequence length="183" mass="21248">MKKRDSIITIFILTTVILLVIVFACLFVFYKIKPGLQKLQITQEEIKKQNNITEGTEFNTYRNEEFGFEFNFPKDWKIRENAFGSAVSKFNLVIEPTNIKYLPHPIRINILPNDWIEKVTKDMIESDRLSVDGVSGVKYKELDMGLPQIEYIFPLGDNKIVIGGKEQYEATLNEVLSTFKFLK</sequence>
<proteinExistence type="predicted"/>